<evidence type="ECO:0000313" key="6">
    <source>
        <dbReference type="Ensembl" id="ENSNFUP00015035209.1"/>
    </source>
</evidence>
<reference evidence="6" key="3">
    <citation type="submission" date="2025-09" db="UniProtKB">
        <authorList>
            <consortium name="Ensembl"/>
        </authorList>
    </citation>
    <scope>IDENTIFICATION</scope>
</reference>
<dbReference type="GO" id="GO:0005085">
    <property type="term" value="F:guanyl-nucleotide exchange factor activity"/>
    <property type="evidence" value="ECO:0007669"/>
    <property type="project" value="UniProtKB-KW"/>
</dbReference>
<dbReference type="Ensembl" id="ENSNFUT00015036773.1">
    <property type="protein sequence ID" value="ENSNFUP00015035209.1"/>
    <property type="gene ID" value="ENSNFUG00015017115.1"/>
</dbReference>
<evidence type="ECO:0000256" key="4">
    <source>
        <dbReference type="SAM" id="SignalP"/>
    </source>
</evidence>
<dbReference type="InterPro" id="IPR041020">
    <property type="entry name" value="PH_16"/>
</dbReference>
<dbReference type="PANTHER" id="PTHR13944">
    <property type="entry name" value="AGAP007712-PA"/>
    <property type="match status" value="1"/>
</dbReference>
<keyword evidence="2" id="KW-0175">Coiled coil</keyword>
<evidence type="ECO:0000256" key="1">
    <source>
        <dbReference type="ARBA" id="ARBA00022658"/>
    </source>
</evidence>
<dbReference type="InterPro" id="IPR037819">
    <property type="entry name" value="ARHGEF28_PH"/>
</dbReference>
<evidence type="ECO:0000256" key="3">
    <source>
        <dbReference type="SAM" id="MobiDB-lite"/>
    </source>
</evidence>
<dbReference type="Gene3D" id="1.10.287.2510">
    <property type="match status" value="1"/>
</dbReference>
<dbReference type="PROSITE" id="PS50003">
    <property type="entry name" value="PH_DOMAIN"/>
    <property type="match status" value="1"/>
</dbReference>
<dbReference type="GeneTree" id="ENSGT00940000155831"/>
<dbReference type="InterPro" id="IPR051632">
    <property type="entry name" value="Rho_GEF"/>
</dbReference>
<dbReference type="Pfam" id="PF17838">
    <property type="entry name" value="PH_16"/>
    <property type="match status" value="1"/>
</dbReference>
<keyword evidence="7" id="KW-1185">Reference proteome</keyword>
<keyword evidence="1" id="KW-0344">Guanine-nucleotide releasing factor</keyword>
<name>A0A8C6MLT1_NOTFU</name>
<feature type="coiled-coil region" evidence="2">
    <location>
        <begin position="372"/>
        <end position="420"/>
    </location>
</feature>
<feature type="region of interest" description="Disordered" evidence="3">
    <location>
        <begin position="502"/>
        <end position="523"/>
    </location>
</feature>
<evidence type="ECO:0000256" key="2">
    <source>
        <dbReference type="SAM" id="Coils"/>
    </source>
</evidence>
<dbReference type="AlphaFoldDB" id="A0A8C6MLT1"/>
<dbReference type="InterPro" id="IPR001849">
    <property type="entry name" value="PH_domain"/>
</dbReference>
<dbReference type="CDD" id="cd14680">
    <property type="entry name" value="PH_p190RhoGEF"/>
    <property type="match status" value="1"/>
</dbReference>
<dbReference type="PANTHER" id="PTHR13944:SF22">
    <property type="entry name" value="RHO GUANINE NUCLEOTIDE EXCHANGE FACTOR 28"/>
    <property type="match status" value="1"/>
</dbReference>
<dbReference type="Gene3D" id="2.30.29.30">
    <property type="entry name" value="Pleckstrin-homology domain (PH domain)/Phosphotyrosine-binding domain (PTB)"/>
    <property type="match status" value="1"/>
</dbReference>
<reference evidence="6" key="1">
    <citation type="submission" date="2014-08" db="EMBL/GenBank/DDBJ databases">
        <authorList>
            <person name="Senf B."/>
            <person name="Petzold A."/>
            <person name="Downie B.R."/>
            <person name="Koch P."/>
            <person name="Platzer M."/>
        </authorList>
    </citation>
    <scope>NUCLEOTIDE SEQUENCE [LARGE SCALE GENOMIC DNA]</scope>
    <source>
        <strain evidence="6">GRZ</strain>
    </source>
</reference>
<feature type="chain" id="PRO_5034762691" description="PH domain-containing protein" evidence="4">
    <location>
        <begin position="20"/>
        <end position="601"/>
    </location>
</feature>
<organism evidence="6 7">
    <name type="scientific">Nothobranchius furzeri</name>
    <name type="common">Turquoise killifish</name>
    <dbReference type="NCBI Taxonomy" id="105023"/>
    <lineage>
        <taxon>Eukaryota</taxon>
        <taxon>Metazoa</taxon>
        <taxon>Chordata</taxon>
        <taxon>Craniata</taxon>
        <taxon>Vertebrata</taxon>
        <taxon>Euteleostomi</taxon>
        <taxon>Actinopterygii</taxon>
        <taxon>Neopterygii</taxon>
        <taxon>Teleostei</taxon>
        <taxon>Neoteleostei</taxon>
        <taxon>Acanthomorphata</taxon>
        <taxon>Ovalentaria</taxon>
        <taxon>Atherinomorphae</taxon>
        <taxon>Cyprinodontiformes</taxon>
        <taxon>Nothobranchiidae</taxon>
        <taxon>Nothobranchius</taxon>
    </lineage>
</organism>
<protein>
    <recommendedName>
        <fullName evidence="5">PH domain-containing protein</fullName>
    </recommendedName>
</protein>
<dbReference type="Proteomes" id="UP000694548">
    <property type="component" value="Chromosome sgr18"/>
</dbReference>
<evidence type="ECO:0000259" key="5">
    <source>
        <dbReference type="PROSITE" id="PS50003"/>
    </source>
</evidence>
<reference evidence="6" key="2">
    <citation type="submission" date="2025-08" db="UniProtKB">
        <authorList>
            <consortium name="Ensembl"/>
        </authorList>
    </citation>
    <scope>IDENTIFICATION</scope>
</reference>
<evidence type="ECO:0000313" key="7">
    <source>
        <dbReference type="Proteomes" id="UP000694548"/>
    </source>
</evidence>
<dbReference type="SMART" id="SM00233">
    <property type="entry name" value="PH"/>
    <property type="match status" value="1"/>
</dbReference>
<feature type="signal peptide" evidence="4">
    <location>
        <begin position="1"/>
        <end position="19"/>
    </location>
</feature>
<accession>A0A8C6MLT1</accession>
<keyword evidence="4" id="KW-0732">Signal</keyword>
<feature type="compositionally biased region" description="Polar residues" evidence="3">
    <location>
        <begin position="508"/>
        <end position="523"/>
    </location>
</feature>
<sequence length="601" mass="68518">MNLFLPVVVILSLAEGSQEHSDLSSALAQIRDITAAVDLTVYKYERSQELQEVLARLETKSFAKLKNGKVFRKQDLHSKHRELQHKGLVYWKTATGRLKDTLALLLTDVLVFLQEKDQRFIFASVDQKPPVIPLQKLIVREVANEEKGMFLISASSLGPEMYEVHTTTKEERNAWMRHIRQAVERCEEEEERCAETEEARVFRLISEKLFGQDQRICHSLEEKLHLYAELTELTLRPSEPVSHRHLLVQPAQYIDSETPHQAASLLTDALREGETAAASATAHTNVTIHDLIIDPSLSLQKSVTLQDSYYEVHKLLLQERERPALRSFASLQSSLVCSSRRLSVVKTSAGEHMTSRPLTCNTEQENLLEHREQQCLLEAERLRCEREVLEAQLLEYQQNLDRLKEGQKGVEREKEKIQVQQRLLQGWRHSRQSSLPVSIPLDGYKVTINKTETVVHHPSFIYSCFQSSYLFNSLNTLLSQSPLYGTNHSCPRAPAEPVLPFSGGGGVSAQTQRSNSSKTNRDQTLPFSLKHDLSFVFILLEDLNLLQDAQSSSFWRSEVTSHRLTKEHNSPSLMPLLPPQAYLSLEGQTREEVGEENIVYL</sequence>
<feature type="coiled-coil region" evidence="2">
    <location>
        <begin position="172"/>
        <end position="199"/>
    </location>
</feature>
<dbReference type="FunFam" id="2.30.29.30:FF:000021">
    <property type="entry name" value="Rho guanine nucleotide exchange factor 2"/>
    <property type="match status" value="1"/>
</dbReference>
<proteinExistence type="predicted"/>
<feature type="domain" description="PH" evidence="5">
    <location>
        <begin position="82"/>
        <end position="184"/>
    </location>
</feature>
<dbReference type="InterPro" id="IPR011993">
    <property type="entry name" value="PH-like_dom_sf"/>
</dbReference>
<dbReference type="SUPFAM" id="SSF50729">
    <property type="entry name" value="PH domain-like"/>
    <property type="match status" value="1"/>
</dbReference>
<dbReference type="GO" id="GO:0035023">
    <property type="term" value="P:regulation of Rho protein signal transduction"/>
    <property type="evidence" value="ECO:0007669"/>
    <property type="project" value="TreeGrafter"/>
</dbReference>